<dbReference type="STRING" id="1168035.SAMN05444280_11097"/>
<evidence type="ECO:0000313" key="2">
    <source>
        <dbReference type="Proteomes" id="UP000184050"/>
    </source>
</evidence>
<protein>
    <submittedName>
        <fullName evidence="1">Uncharacterized conserved protein, DUF1697 family</fullName>
    </submittedName>
</protein>
<dbReference type="PANTHER" id="PTHR36439">
    <property type="entry name" value="BLL4334 PROTEIN"/>
    <property type="match status" value="1"/>
</dbReference>
<evidence type="ECO:0000313" key="1">
    <source>
        <dbReference type="EMBL" id="SHJ07084.1"/>
    </source>
</evidence>
<accession>A0A1M6GAW7</accession>
<dbReference type="SUPFAM" id="SSF160379">
    <property type="entry name" value="SP0830-like"/>
    <property type="match status" value="1"/>
</dbReference>
<dbReference type="Proteomes" id="UP000184050">
    <property type="component" value="Unassembled WGS sequence"/>
</dbReference>
<dbReference type="RefSeq" id="WP_073168335.1">
    <property type="nucleotide sequence ID" value="NZ_FQZE01000010.1"/>
</dbReference>
<dbReference type="PIRSF" id="PIRSF008502">
    <property type="entry name" value="UCP008502"/>
    <property type="match status" value="1"/>
</dbReference>
<name>A0A1M6GAW7_9BACT</name>
<dbReference type="OrthoDB" id="9806494at2"/>
<dbReference type="AlphaFoldDB" id="A0A1M6GAW7"/>
<keyword evidence="2" id="KW-1185">Reference proteome</keyword>
<dbReference type="InterPro" id="IPR012545">
    <property type="entry name" value="DUF1697"/>
</dbReference>
<organism evidence="1 2">
    <name type="scientific">Tangfeifania diversioriginum</name>
    <dbReference type="NCBI Taxonomy" id="1168035"/>
    <lineage>
        <taxon>Bacteria</taxon>
        <taxon>Pseudomonadati</taxon>
        <taxon>Bacteroidota</taxon>
        <taxon>Bacteroidia</taxon>
        <taxon>Marinilabiliales</taxon>
        <taxon>Prolixibacteraceae</taxon>
        <taxon>Tangfeifania</taxon>
    </lineage>
</organism>
<dbReference type="Pfam" id="PF08002">
    <property type="entry name" value="DUF1697"/>
    <property type="match status" value="1"/>
</dbReference>
<gene>
    <name evidence="1" type="ORF">SAMN05444280_11097</name>
</gene>
<dbReference type="EMBL" id="FQZE01000010">
    <property type="protein sequence ID" value="SHJ07084.1"/>
    <property type="molecule type" value="Genomic_DNA"/>
</dbReference>
<proteinExistence type="predicted"/>
<dbReference type="Gene3D" id="3.30.70.1280">
    <property type="entry name" value="SP0830-like domains"/>
    <property type="match status" value="1"/>
</dbReference>
<reference evidence="1 2" key="1">
    <citation type="submission" date="2016-11" db="EMBL/GenBank/DDBJ databases">
        <authorList>
            <person name="Jaros S."/>
            <person name="Januszkiewicz K."/>
            <person name="Wedrychowicz H."/>
        </authorList>
    </citation>
    <scope>NUCLEOTIDE SEQUENCE [LARGE SCALE GENOMIC DNA]</scope>
    <source>
        <strain evidence="1 2">DSM 27063</strain>
    </source>
</reference>
<dbReference type="PANTHER" id="PTHR36439:SF1">
    <property type="entry name" value="DUF1697 DOMAIN-CONTAINING PROTEIN"/>
    <property type="match status" value="1"/>
</dbReference>
<sequence>MVNEQTYVALLRGINVGGHHKVPMAELRTEMEQMGFKKINTILNSGNIIFTGPPKEESRLEADIALHLEKVFGFSIPVRVRNAGEILALTAANPFKDIEVTRDLRLYVSFLKEVPENKLALPWVSEDKSFRIVNIRGKEVCSVLDVSVTKTPKGMELLEQFFGGDITTRNWNTLSRIAGKID</sequence>